<accession>A0A4Y3RJD2</accession>
<protein>
    <recommendedName>
        <fullName evidence="1">DUF6892 domain-containing protein</fullName>
    </recommendedName>
</protein>
<name>A0A4Y3RJD2_9ACTN</name>
<gene>
    <name evidence="2" type="ORF">SGA01_26330</name>
</gene>
<dbReference type="OrthoDB" id="8606752at2"/>
<keyword evidence="3" id="KW-1185">Reference proteome</keyword>
<dbReference type="Proteomes" id="UP000315226">
    <property type="component" value="Unassembled WGS sequence"/>
</dbReference>
<dbReference type="EMBL" id="BJMN01000015">
    <property type="protein sequence ID" value="GEB57028.1"/>
    <property type="molecule type" value="Genomic_DNA"/>
</dbReference>
<evidence type="ECO:0000313" key="2">
    <source>
        <dbReference type="EMBL" id="GEB57028.1"/>
    </source>
</evidence>
<feature type="domain" description="DUF6892" evidence="1">
    <location>
        <begin position="1"/>
        <end position="142"/>
    </location>
</feature>
<organism evidence="2 3">
    <name type="scientific">Streptomyces gardneri</name>
    <dbReference type="NCBI Taxonomy" id="66892"/>
    <lineage>
        <taxon>Bacteria</taxon>
        <taxon>Bacillati</taxon>
        <taxon>Actinomycetota</taxon>
        <taxon>Actinomycetes</taxon>
        <taxon>Kitasatosporales</taxon>
        <taxon>Streptomycetaceae</taxon>
        <taxon>Streptomyces</taxon>
    </lineage>
</organism>
<reference evidence="2 3" key="1">
    <citation type="submission" date="2019-06" db="EMBL/GenBank/DDBJ databases">
        <title>Whole genome shotgun sequence of Streptomyces gardneri NBRC 12865.</title>
        <authorList>
            <person name="Hosoyama A."/>
            <person name="Uohara A."/>
            <person name="Ohji S."/>
            <person name="Ichikawa N."/>
        </authorList>
    </citation>
    <scope>NUCLEOTIDE SEQUENCE [LARGE SCALE GENOMIC DNA]</scope>
    <source>
        <strain evidence="2 3">NBRC 12865</strain>
    </source>
</reference>
<comment type="caution">
    <text evidence="2">The sequence shown here is derived from an EMBL/GenBank/DDBJ whole genome shotgun (WGS) entry which is preliminary data.</text>
</comment>
<sequence>MSQFRDFNLKLLVIEELMYGPEPLLPVYDLPARLAARGIGDPASYVLENGLHAEALPESRAHFEALEIPAELLARVEELCFDAGANVFWHCAPAWDGEDDLFDVRSLDDLALLPNLREVTFVQDGVLAVPDAAEVFAARGIDTD</sequence>
<proteinExistence type="predicted"/>
<evidence type="ECO:0000313" key="3">
    <source>
        <dbReference type="Proteomes" id="UP000315226"/>
    </source>
</evidence>
<dbReference type="InterPro" id="IPR054187">
    <property type="entry name" value="DUF6892"/>
</dbReference>
<dbReference type="Pfam" id="PF21832">
    <property type="entry name" value="DUF6892"/>
    <property type="match status" value="1"/>
</dbReference>
<dbReference type="RefSeq" id="WP_141296695.1">
    <property type="nucleotide sequence ID" value="NZ_BJMN01000015.1"/>
</dbReference>
<evidence type="ECO:0000259" key="1">
    <source>
        <dbReference type="Pfam" id="PF21832"/>
    </source>
</evidence>
<dbReference type="AlphaFoldDB" id="A0A4Y3RJD2"/>